<dbReference type="EMBL" id="CP031165">
    <property type="protein sequence ID" value="AXV08337.1"/>
    <property type="molecule type" value="Genomic_DNA"/>
</dbReference>
<keyword evidence="3" id="KW-1185">Reference proteome</keyword>
<gene>
    <name evidence="2" type="ORF">DVS28_a3664</name>
</gene>
<accession>A0A346Y1J0</accession>
<dbReference type="Proteomes" id="UP000264006">
    <property type="component" value="Chromosome"/>
</dbReference>
<dbReference type="GO" id="GO:0016491">
    <property type="term" value="F:oxidoreductase activity"/>
    <property type="evidence" value="ECO:0007669"/>
    <property type="project" value="UniProtKB-KW"/>
</dbReference>
<dbReference type="InterPro" id="IPR002347">
    <property type="entry name" value="SDR_fam"/>
</dbReference>
<dbReference type="SUPFAM" id="SSF51735">
    <property type="entry name" value="NAD(P)-binding Rossmann-fold domains"/>
    <property type="match status" value="1"/>
</dbReference>
<dbReference type="Pfam" id="PF00106">
    <property type="entry name" value="adh_short"/>
    <property type="match status" value="1"/>
</dbReference>
<proteinExistence type="predicted"/>
<name>A0A346Y1J0_9ACTN</name>
<organism evidence="2 3">
    <name type="scientific">Euzebya pacifica</name>
    <dbReference type="NCBI Taxonomy" id="1608957"/>
    <lineage>
        <taxon>Bacteria</taxon>
        <taxon>Bacillati</taxon>
        <taxon>Actinomycetota</taxon>
        <taxon>Nitriliruptoria</taxon>
        <taxon>Euzebyales</taxon>
    </lineage>
</organism>
<evidence type="ECO:0000313" key="3">
    <source>
        <dbReference type="Proteomes" id="UP000264006"/>
    </source>
</evidence>
<dbReference type="InterPro" id="IPR036291">
    <property type="entry name" value="NAD(P)-bd_dom_sf"/>
</dbReference>
<dbReference type="NCBIfam" id="NF004846">
    <property type="entry name" value="PRK06197.1"/>
    <property type="match status" value="1"/>
</dbReference>
<dbReference type="CDD" id="cd05327">
    <property type="entry name" value="retinol-DH_like_SDR_c_like"/>
    <property type="match status" value="1"/>
</dbReference>
<dbReference type="Gene3D" id="3.40.50.720">
    <property type="entry name" value="NAD(P)-binding Rossmann-like Domain"/>
    <property type="match status" value="1"/>
</dbReference>
<dbReference type="KEGG" id="euz:DVS28_a3664"/>
<dbReference type="NCBIfam" id="NF004513">
    <property type="entry name" value="PRK05854.1"/>
    <property type="match status" value="1"/>
</dbReference>
<sequence length="320" mass="33742">MFTLADLPDLTGRTAVVTGANSGLGLETARALAGAGATVVMTARSKDKFDAAEADIRPTNRTADLRFVQLDLASLDNVRTAAEVIRSEYPEVDILVNNAGIMMTPEATTADGLELQLGTNHFGHFAFTGLLLEPLLAAGDARVVTVSSGMHHRGEMDFDDLQQQQSDGYDTTAQYARSKLANLMFALELQRRFDAAGVDARSVSAHPGYTATNLQSAGVQLPGGGLFHKAASIGMRLLNPIVGMSVEQGALPQIHAAVSDVPGGSYWGPQGPGEMRGPVGSAKVNRKARNEADAARLWDISVDTTGVTYDALETSTGSVR</sequence>
<dbReference type="OrthoDB" id="4449798at2"/>
<protein>
    <submittedName>
        <fullName evidence="2">Putative oxidoreductase/Short-chain dehydrogenase</fullName>
    </submittedName>
</protein>
<keyword evidence="1" id="KW-0560">Oxidoreductase</keyword>
<dbReference type="AlphaFoldDB" id="A0A346Y1J0"/>
<dbReference type="PANTHER" id="PTHR43157">
    <property type="entry name" value="PHOSPHATIDYLINOSITOL-GLYCAN BIOSYNTHESIS CLASS F PROTEIN-RELATED"/>
    <property type="match status" value="1"/>
</dbReference>
<dbReference type="RefSeq" id="WP_114592696.1">
    <property type="nucleotide sequence ID" value="NZ_CP031165.1"/>
</dbReference>
<dbReference type="PRINTS" id="PR00081">
    <property type="entry name" value="GDHRDH"/>
</dbReference>
<evidence type="ECO:0000256" key="1">
    <source>
        <dbReference type="ARBA" id="ARBA00023002"/>
    </source>
</evidence>
<evidence type="ECO:0000313" key="2">
    <source>
        <dbReference type="EMBL" id="AXV08337.1"/>
    </source>
</evidence>
<dbReference type="PANTHER" id="PTHR43157:SF31">
    <property type="entry name" value="PHOSPHATIDYLINOSITOL-GLYCAN BIOSYNTHESIS CLASS F PROTEIN"/>
    <property type="match status" value="1"/>
</dbReference>
<reference evidence="2 3" key="1">
    <citation type="submission" date="2018-09" db="EMBL/GenBank/DDBJ databases">
        <title>Complete genome sequence of Euzebya sp. DY32-46 isolated from seawater of Pacific Ocean.</title>
        <authorList>
            <person name="Xu L."/>
            <person name="Wu Y.-H."/>
            <person name="Xu X.-W."/>
        </authorList>
    </citation>
    <scope>NUCLEOTIDE SEQUENCE [LARGE SCALE GENOMIC DNA]</scope>
    <source>
        <strain evidence="2 3">DY32-46</strain>
    </source>
</reference>